<comment type="caution">
    <text evidence="2">The sequence shown here is derived from an EMBL/GenBank/DDBJ whole genome shotgun (WGS) entry which is preliminary data.</text>
</comment>
<keyword evidence="3" id="KW-1185">Reference proteome</keyword>
<gene>
    <name evidence="2" type="ORF">BN381_10032</name>
</gene>
<name>R4YY36_9ACTN</name>
<dbReference type="Proteomes" id="UP000018291">
    <property type="component" value="Unassembled WGS sequence"/>
</dbReference>
<dbReference type="HOGENOM" id="CLU_1583498_0_0_11"/>
<proteinExistence type="predicted"/>
<organism evidence="2 3">
    <name type="scientific">Candidatus Neomicrothrix parvicella RN1</name>
    <dbReference type="NCBI Taxonomy" id="1229780"/>
    <lineage>
        <taxon>Bacteria</taxon>
        <taxon>Bacillati</taxon>
        <taxon>Actinomycetota</taxon>
        <taxon>Acidimicrobiia</taxon>
        <taxon>Acidimicrobiales</taxon>
        <taxon>Microthrixaceae</taxon>
        <taxon>Candidatus Neomicrothrix</taxon>
    </lineage>
</organism>
<dbReference type="STRING" id="1229780.BN381_10032"/>
<evidence type="ECO:0000256" key="1">
    <source>
        <dbReference type="SAM" id="MobiDB-lite"/>
    </source>
</evidence>
<dbReference type="EMBL" id="CANL01000001">
    <property type="protein sequence ID" value="CCM61801.1"/>
    <property type="molecule type" value="Genomic_DNA"/>
</dbReference>
<accession>R4YY36</accession>
<reference evidence="2 3" key="1">
    <citation type="journal article" date="2013" name="ISME J.">
        <title>Metabolic model for the filamentous 'Candidatus Microthrix parvicella' based on genomic and metagenomic analyses.</title>
        <authorList>
            <person name="Jon McIlroy S."/>
            <person name="Kristiansen R."/>
            <person name="Albertsen M."/>
            <person name="Michael Karst S."/>
            <person name="Rossetti S."/>
            <person name="Lund Nielsen J."/>
            <person name="Tandoi V."/>
            <person name="James Seviour R."/>
            <person name="Nielsen P.H."/>
        </authorList>
    </citation>
    <scope>NUCLEOTIDE SEQUENCE [LARGE SCALE GENOMIC DNA]</scope>
    <source>
        <strain evidence="2 3">RN1</strain>
    </source>
</reference>
<evidence type="ECO:0000313" key="3">
    <source>
        <dbReference type="Proteomes" id="UP000018291"/>
    </source>
</evidence>
<sequence length="168" mass="18206">MSPPEPCPARCCARVPTPTRPTSPKRVGVMFTTPRLHPVGRAAGALIRVLARSGDEIVRDGRRLDPQMRALLTVAERVAPTKDRQVARARVDIGRSVMVGHRCRQACTPGSVTCQARPGPSGCTSTAPPPPRPAHRRSVSSMAEVGRLVTWTATIRPAGFWHRTPAPW</sequence>
<feature type="region of interest" description="Disordered" evidence="1">
    <location>
        <begin position="113"/>
        <end position="141"/>
    </location>
</feature>
<evidence type="ECO:0000313" key="2">
    <source>
        <dbReference type="EMBL" id="CCM61801.1"/>
    </source>
</evidence>
<dbReference type="AlphaFoldDB" id="R4YY36"/>
<protein>
    <submittedName>
        <fullName evidence="2">Uncharacterized protein</fullName>
    </submittedName>
</protein>